<evidence type="ECO:0000256" key="3">
    <source>
        <dbReference type="ARBA" id="ARBA00022729"/>
    </source>
</evidence>
<feature type="domain" description="Gram-positive cocci surface proteins LPxTG" evidence="7">
    <location>
        <begin position="1693"/>
        <end position="1733"/>
    </location>
</feature>
<feature type="signal peptide" evidence="6">
    <location>
        <begin position="1"/>
        <end position="28"/>
    </location>
</feature>
<feature type="domain" description="MBG" evidence="10">
    <location>
        <begin position="833"/>
        <end position="904"/>
    </location>
</feature>
<keyword evidence="4" id="KW-0572">Peptidoglycan-anchor</keyword>
<dbReference type="RefSeq" id="WP_125648733.1">
    <property type="nucleotide sequence ID" value="NZ_JBHTOH010000037.1"/>
</dbReference>
<dbReference type="Gene3D" id="3.80.10.10">
    <property type="entry name" value="Ribonuclease Inhibitor"/>
    <property type="match status" value="2"/>
</dbReference>
<organism evidence="11 12">
    <name type="scientific">Lapidilactobacillus gannanensis</name>
    <dbReference type="NCBI Taxonomy" id="2486002"/>
    <lineage>
        <taxon>Bacteria</taxon>
        <taxon>Bacillati</taxon>
        <taxon>Bacillota</taxon>
        <taxon>Bacilli</taxon>
        <taxon>Lactobacillales</taxon>
        <taxon>Lactobacillaceae</taxon>
        <taxon>Lapidilactobacillus</taxon>
    </lineage>
</organism>
<dbReference type="Pfam" id="PF00746">
    <property type="entry name" value="Gram_pos_anchor"/>
    <property type="match status" value="1"/>
</dbReference>
<sequence length="1738" mass="184014">MKKFKAWTFDCERILLMLLLGTASIAVTQPNSNKVQAATTENPTDLVTPPTDPVVSQATVGSNRSLPVATGISGTVKLTQASQQLAAISAPQTTDLTPTLATDFNWSFDAATKTAIIQGFVQGIAPANLVIPDTVTNNGETYQVAEIAANAFIGSKTLTSVVLGANVRQIDNGAFGYCNNLTTFDFSHNHLLTSIGDNAFADNQLASITLPDSVTTIGYQAFAISNQLTTMVLPAGLTSLGASAFIYSGKLATVTIPAGLPIISTQAFASCSALTTLNFPSNSQLTTISKAAFIYDASLQDFALPTSLRLIDDEAFLGDAALTKVAFGPNLQSIGNQAFTYDSSLKQADFSQATSLQIVGDNSFEYDALSGQLNLPTSLKTVGTAAFLGNHLSGLNLNQGLTTIGQDAFAYNTIAGTLSVPATVSLIDNEAFKGNQIDQVDILGPTVDLGTNAFTYNRITRFNANQLSNNGSIGVQNEATIFTDPAHVSLSDLFNLSADQHQNLENNLQISQISDQVTEQDNKFIVPQGTNAFSFDWDGKYQGSDLYSGHYDVVLNNPDIKVINSRIHAGSDWSAADNLHSAQLADGTPLTLAQLQVTITDPSGAQVDQINTSQPGTYQVTYVYGNDTSTASVDVYKMDGTYQITGSQSKVYNGSAQTPGSTAYKLNLPAGLSCQLQPGDLTLLPNQPATNAGTYAVTLSEQGIKNLATSSSTAELYNWTMAKDSAATFEISQAAASYYLTGQQVATYNGQVQQPTTSHYQLKLSTGQTITDLTTADLLVSTNQTIQNAGTYPLTISGAALARYTTTGSNANYHWQVATADQAATYTVTPAHVTITANNASRYTGQSDPAFTSVVIYQDPVATGTVLNYQLVRAPGEAAGTYPINVVPGSNPNYLITPVAGNLTIKQNQQLIAGNDFTMYLGDPQPTVTDFQAVATNIDGLSEAVKADLSQVNFNLPGDYPVILTTATGQIKQVTLHLLANLQSISGQDVTIYQGSPQPTLADFKATATDKTGAQIAVTQANFSQVNDNQPGRYEVILTAADGQHLTKTLTILPNLQSLSGHDVTIYQGDATPTLTDFGATATDQAGEAESVQLDLSQVDFTEPGNYAVRLTTAAGQQKTVKLVILKNQQSLTSHDVTMYQSQTAPTLADFAATGTDKTGAQIAVTQADFSKVKYNQVGTYPVVLTAADGQKATSKLTILANQQAITGKDLAIYLGDDQALVAKDFQASATAKDGTPTPVSADLANVDAQQAGSYLVILYTADGQTKTVQLHVLANQQRISAVNFAMHIGQARPTVTDFQAQATDKDGHPLTVTQNTSQVDFQRPGVYPVTFTTVDGQQTQATLTIAASLQVISGSDYTMYLGDPRPTATAFAAQALDVNGQKMVVTPDFSQVNFTQAGSYPVTLKSADGQSKIVTLHLLTNAKGISGQAATIYAGDPLPTVTDFQAVAKNEAGNSLAVTANFSQVKAQIPGSYPVVLTASDGQTLTVQLNVLTNQTSIQGSDYTMYLGDPLPTALDFQAHATDKSGQTLTIAPDFSQVNFKVAGVYPVRLTTSAGQELTVHLRLLVNQEKMTASNYQMTLGAPRPTVADFQAVATDKMGQPAVITQLDDRRVDFTKVGQYPVTLTASDGQMRTVILTIIPRTLPANKPSQPQIKPVPATKPTASNGLSQTQSKAKSSSSVVANKAKVTRAATKSKQSVLPQTGDQTNHKLTIGGWILALVLNSVTWLGFRDKKHDQD</sequence>
<dbReference type="Pfam" id="PF07523">
    <property type="entry name" value="Big_3"/>
    <property type="match status" value="1"/>
</dbReference>
<dbReference type="Pfam" id="PF17883">
    <property type="entry name" value="MBG"/>
    <property type="match status" value="2"/>
</dbReference>
<evidence type="ECO:0000259" key="10">
    <source>
        <dbReference type="Pfam" id="PF18676"/>
    </source>
</evidence>
<evidence type="ECO:0000259" key="8">
    <source>
        <dbReference type="Pfam" id="PF07523"/>
    </source>
</evidence>
<dbReference type="EMBL" id="JBHTOH010000037">
    <property type="protein sequence ID" value="MFD1411223.1"/>
    <property type="molecule type" value="Genomic_DNA"/>
</dbReference>
<dbReference type="InterPro" id="IPR041277">
    <property type="entry name" value="MBG_Lactobacillales"/>
</dbReference>
<evidence type="ECO:0000256" key="1">
    <source>
        <dbReference type="ARBA" id="ARBA00022512"/>
    </source>
</evidence>
<evidence type="ECO:0000256" key="2">
    <source>
        <dbReference type="ARBA" id="ARBA00022525"/>
    </source>
</evidence>
<reference evidence="12" key="1">
    <citation type="journal article" date="2019" name="Int. J. Syst. Evol. Microbiol.">
        <title>The Global Catalogue of Microorganisms (GCM) 10K type strain sequencing project: providing services to taxonomists for standard genome sequencing and annotation.</title>
        <authorList>
            <consortium name="The Broad Institute Genomics Platform"/>
            <consortium name="The Broad Institute Genome Sequencing Center for Infectious Disease"/>
            <person name="Wu L."/>
            <person name="Ma J."/>
        </authorList>
    </citation>
    <scope>NUCLEOTIDE SEQUENCE [LARGE SCALE GENOMIC DNA]</scope>
    <source>
        <strain evidence="12">CCM 8937</strain>
    </source>
</reference>
<dbReference type="Proteomes" id="UP001597191">
    <property type="component" value="Unassembled WGS sequence"/>
</dbReference>
<name>A0ABW4BN14_9LACO</name>
<feature type="domain" description="Ig-like" evidence="8">
    <location>
        <begin position="565"/>
        <end position="635"/>
    </location>
</feature>
<dbReference type="PANTHER" id="PTHR45661">
    <property type="entry name" value="SURFACE ANTIGEN"/>
    <property type="match status" value="1"/>
</dbReference>
<keyword evidence="1" id="KW-0134">Cell wall</keyword>
<comment type="caution">
    <text evidence="11">The sequence shown here is derived from an EMBL/GenBank/DDBJ whole genome shotgun (WGS) entry which is preliminary data.</text>
</comment>
<feature type="domain" description="MBG" evidence="9">
    <location>
        <begin position="736"/>
        <end position="830"/>
    </location>
</feature>
<dbReference type="PANTHER" id="PTHR45661:SF3">
    <property type="entry name" value="IG-LIKE DOMAIN-CONTAINING PROTEIN"/>
    <property type="match status" value="1"/>
</dbReference>
<evidence type="ECO:0000313" key="11">
    <source>
        <dbReference type="EMBL" id="MFD1411223.1"/>
    </source>
</evidence>
<feature type="region of interest" description="Disordered" evidence="5">
    <location>
        <begin position="1647"/>
        <end position="1703"/>
    </location>
</feature>
<feature type="compositionally biased region" description="Low complexity" evidence="5">
    <location>
        <begin position="1673"/>
        <end position="1686"/>
    </location>
</feature>
<dbReference type="InterPro" id="IPR053139">
    <property type="entry name" value="Surface_bspA-like"/>
</dbReference>
<dbReference type="Gene3D" id="2.60.40.10">
    <property type="entry name" value="Immunoglobulins"/>
    <property type="match status" value="9"/>
</dbReference>
<keyword evidence="3 6" id="KW-0732">Signal</keyword>
<keyword evidence="2" id="KW-0964">Secreted</keyword>
<evidence type="ECO:0000259" key="9">
    <source>
        <dbReference type="Pfam" id="PF17883"/>
    </source>
</evidence>
<keyword evidence="12" id="KW-1185">Reference proteome</keyword>
<dbReference type="Pfam" id="PF13306">
    <property type="entry name" value="LRR_5"/>
    <property type="match status" value="2"/>
</dbReference>
<evidence type="ECO:0000256" key="4">
    <source>
        <dbReference type="ARBA" id="ARBA00023088"/>
    </source>
</evidence>
<feature type="domain" description="MBG" evidence="9">
    <location>
        <begin position="641"/>
        <end position="733"/>
    </location>
</feature>
<evidence type="ECO:0000259" key="7">
    <source>
        <dbReference type="Pfam" id="PF00746"/>
    </source>
</evidence>
<feature type="compositionally biased region" description="Polar residues" evidence="5">
    <location>
        <begin position="1662"/>
        <end position="1672"/>
    </location>
</feature>
<dbReference type="InterPro" id="IPR013783">
    <property type="entry name" value="Ig-like_fold"/>
</dbReference>
<evidence type="ECO:0000256" key="5">
    <source>
        <dbReference type="SAM" id="MobiDB-lite"/>
    </source>
</evidence>
<dbReference type="Gene3D" id="3.10.430.110">
    <property type="match status" value="2"/>
</dbReference>
<evidence type="ECO:0000256" key="6">
    <source>
        <dbReference type="SAM" id="SignalP"/>
    </source>
</evidence>
<proteinExistence type="predicted"/>
<protein>
    <submittedName>
        <fullName evidence="11">Leucine-rich repeat protein</fullName>
    </submittedName>
</protein>
<gene>
    <name evidence="11" type="ORF">ACFQ4R_06365</name>
</gene>
<evidence type="ECO:0000313" key="12">
    <source>
        <dbReference type="Proteomes" id="UP001597191"/>
    </source>
</evidence>
<accession>A0ABW4BN14</accession>
<dbReference type="InterPro" id="IPR026906">
    <property type="entry name" value="LRR_5"/>
</dbReference>
<dbReference type="InterPro" id="IPR032675">
    <property type="entry name" value="LRR_dom_sf"/>
</dbReference>
<feature type="chain" id="PRO_5045536609" evidence="6">
    <location>
        <begin position="29"/>
        <end position="1738"/>
    </location>
</feature>
<dbReference type="InterPro" id="IPR019931">
    <property type="entry name" value="LPXTG_anchor"/>
</dbReference>
<dbReference type="InterPro" id="IPR041286">
    <property type="entry name" value="MBG_2"/>
</dbReference>
<dbReference type="SUPFAM" id="SSF52058">
    <property type="entry name" value="L domain-like"/>
    <property type="match status" value="1"/>
</dbReference>
<feature type="compositionally biased region" description="Polar residues" evidence="5">
    <location>
        <begin position="1692"/>
        <end position="1703"/>
    </location>
</feature>
<dbReference type="InterPro" id="IPR022038">
    <property type="entry name" value="Ig-like_bact"/>
</dbReference>
<dbReference type="Pfam" id="PF18676">
    <property type="entry name" value="MBG_2"/>
    <property type="match status" value="1"/>
</dbReference>